<evidence type="ECO:0008006" key="4">
    <source>
        <dbReference type="Google" id="ProtNLM"/>
    </source>
</evidence>
<gene>
    <name evidence="2" type="ORF">SAMN05421503_2465</name>
</gene>
<sequence length="104" mass="11968">MLNDHERRIVSLEEGQAEIKGQMNTLSEQVTAGNTKAEKDNTYLREQNDKMFRTLIEINTRSQDRKHELKLLDKQNFWKLTLGIGGSAGVLYTIAQALIEYLSR</sequence>
<protein>
    <recommendedName>
        <fullName evidence="4">Haemolysin XhlA</fullName>
    </recommendedName>
</protein>
<dbReference type="Proteomes" id="UP000219356">
    <property type="component" value="Unassembled WGS sequence"/>
</dbReference>
<organism evidence="2 3">
    <name type="scientific">Terribacillus aidingensis</name>
    <dbReference type="NCBI Taxonomy" id="586416"/>
    <lineage>
        <taxon>Bacteria</taxon>
        <taxon>Bacillati</taxon>
        <taxon>Bacillota</taxon>
        <taxon>Bacilli</taxon>
        <taxon>Bacillales</taxon>
        <taxon>Bacillaceae</taxon>
        <taxon>Terribacillus</taxon>
    </lineage>
</organism>
<dbReference type="RefSeq" id="WP_143596021.1">
    <property type="nucleotide sequence ID" value="NZ_OBEK01000003.1"/>
</dbReference>
<keyword evidence="1" id="KW-1133">Transmembrane helix</keyword>
<evidence type="ECO:0000256" key="1">
    <source>
        <dbReference type="SAM" id="Phobius"/>
    </source>
</evidence>
<dbReference type="EMBL" id="OBEK01000003">
    <property type="protein sequence ID" value="SNZ14543.1"/>
    <property type="molecule type" value="Genomic_DNA"/>
</dbReference>
<evidence type="ECO:0000313" key="3">
    <source>
        <dbReference type="Proteomes" id="UP000219356"/>
    </source>
</evidence>
<evidence type="ECO:0000313" key="2">
    <source>
        <dbReference type="EMBL" id="SNZ14543.1"/>
    </source>
</evidence>
<keyword evidence="3" id="KW-1185">Reference proteome</keyword>
<name>A0A285P027_9BACI</name>
<accession>A0A285P027</accession>
<dbReference type="OrthoDB" id="2989911at2"/>
<dbReference type="AlphaFoldDB" id="A0A285P027"/>
<proteinExistence type="predicted"/>
<feature type="transmembrane region" description="Helical" evidence="1">
    <location>
        <begin position="77"/>
        <end position="99"/>
    </location>
</feature>
<keyword evidence="1" id="KW-0472">Membrane</keyword>
<reference evidence="3" key="1">
    <citation type="submission" date="2017-09" db="EMBL/GenBank/DDBJ databases">
        <authorList>
            <person name="Varghese N."/>
            <person name="Submissions S."/>
        </authorList>
    </citation>
    <scope>NUCLEOTIDE SEQUENCE [LARGE SCALE GENOMIC DNA]</scope>
    <source>
        <strain evidence="3">CGMCC 1.8913</strain>
    </source>
</reference>
<keyword evidence="1" id="KW-0812">Transmembrane</keyword>